<keyword evidence="2" id="KW-1185">Reference proteome</keyword>
<evidence type="ECO:0000313" key="2">
    <source>
        <dbReference type="Proteomes" id="UP000608530"/>
    </source>
</evidence>
<protein>
    <submittedName>
        <fullName evidence="1">DUF488 domain-containing protein</fullName>
    </submittedName>
</protein>
<dbReference type="InterPro" id="IPR014519">
    <property type="entry name" value="UCP024492"/>
</dbReference>
<dbReference type="PIRSF" id="PIRSF024492">
    <property type="entry name" value="UCP024492"/>
    <property type="match status" value="1"/>
</dbReference>
<accession>A0A934UW29</accession>
<organism evidence="1 2">
    <name type="scientific">Leucobacter chromiisoli</name>
    <dbReference type="NCBI Taxonomy" id="2796471"/>
    <lineage>
        <taxon>Bacteria</taxon>
        <taxon>Bacillati</taxon>
        <taxon>Actinomycetota</taxon>
        <taxon>Actinomycetes</taxon>
        <taxon>Micrococcales</taxon>
        <taxon>Microbacteriaceae</taxon>
        <taxon>Leucobacter</taxon>
    </lineage>
</organism>
<sequence length="195" mass="21636">MTERILTVGHSTHPFDEFVELLRGADAGAVVDVRRLPGSNRFPQFDRDALEAALPAHGISYRRIAELGGRRSAQREVPEAVNALWRNRSFHNYADYALTEPFDIGLAELLALAQDEQAAVMCSEAVWWRCHRRIIADHLLARGEVVAHLMPDGRLSPAELMPGAVVAGDSVTYPATECRRELESEPEPGEEGGRR</sequence>
<dbReference type="Pfam" id="PF04343">
    <property type="entry name" value="DUF488"/>
    <property type="match status" value="1"/>
</dbReference>
<comment type="caution">
    <text evidence="1">The sequence shown here is derived from an EMBL/GenBank/DDBJ whole genome shotgun (WGS) entry which is preliminary data.</text>
</comment>
<dbReference type="PANTHER" id="PTHR39337">
    <property type="entry name" value="BLR5642 PROTEIN"/>
    <property type="match status" value="1"/>
</dbReference>
<dbReference type="AlphaFoldDB" id="A0A934UW29"/>
<dbReference type="EMBL" id="JAEHOH010000017">
    <property type="protein sequence ID" value="MBK0419838.1"/>
    <property type="molecule type" value="Genomic_DNA"/>
</dbReference>
<evidence type="ECO:0000313" key="1">
    <source>
        <dbReference type="EMBL" id="MBK0419838.1"/>
    </source>
</evidence>
<proteinExistence type="predicted"/>
<dbReference type="Proteomes" id="UP000608530">
    <property type="component" value="Unassembled WGS sequence"/>
</dbReference>
<dbReference type="InterPro" id="IPR007438">
    <property type="entry name" value="DUF488"/>
</dbReference>
<gene>
    <name evidence="1" type="ORF">JD276_12415</name>
</gene>
<reference evidence="1" key="1">
    <citation type="submission" date="2020-12" db="EMBL/GenBank/DDBJ databases">
        <title>Leucobacter sp. CAS1, isolated from Chromium sludge.</title>
        <authorList>
            <person name="Xu Z."/>
        </authorList>
    </citation>
    <scope>NUCLEOTIDE SEQUENCE</scope>
    <source>
        <strain evidence="1">CSA1</strain>
    </source>
</reference>
<name>A0A934UW29_9MICO</name>
<dbReference type="RefSeq" id="WP_200115976.1">
    <property type="nucleotide sequence ID" value="NZ_JAEHOH010000017.1"/>
</dbReference>
<dbReference type="PANTHER" id="PTHR39337:SF1">
    <property type="entry name" value="BLR5642 PROTEIN"/>
    <property type="match status" value="1"/>
</dbReference>